<evidence type="ECO:0000313" key="8">
    <source>
        <dbReference type="EMBL" id="RMA43108.1"/>
    </source>
</evidence>
<feature type="transmembrane region" description="Helical" evidence="7">
    <location>
        <begin position="175"/>
        <end position="198"/>
    </location>
</feature>
<keyword evidence="2" id="KW-0813">Transport</keyword>
<sequence>MLLCRKCIPIILVLLRFWASAMKVAAFSNRQFRLFFIGVFFAVQAIWIQRVTISWLAWERTGSAGFVGLVAGLSLLPTLLTGPFFGVLTDRVDIRRASIVTNSGQVICITVLALSLPWIGAPGLALAALAIGIVSSAHHPVRMSLGPRLVPTELVQHVVSATALNFNMARLVAPAGAGLIIAQFGAPVALWVAVAFYLPMLAVLSQLRPRDLPPRQTRPFFGELADGFRYARDTPLIRLAFLLTMIFATSARGALEVLPVLADGAFERGAEGLGLLTAAAGGGAVVAALVKAVGVGAVGARIPLAVYAAVMGGQLAVVGMGVAPVWSVALLAVGLAGFCSTWCGVSLQAAIQTDLPDALRGRVMSLWTVAGFGTVALGAFAIGALADWVGIGAALVIAGLAGGLCHLILITWGARR</sequence>
<evidence type="ECO:0000256" key="1">
    <source>
        <dbReference type="ARBA" id="ARBA00004651"/>
    </source>
</evidence>
<evidence type="ECO:0000256" key="7">
    <source>
        <dbReference type="SAM" id="Phobius"/>
    </source>
</evidence>
<feature type="transmembrane region" description="Helical" evidence="7">
    <location>
        <begin position="363"/>
        <end position="385"/>
    </location>
</feature>
<dbReference type="InterPro" id="IPR036259">
    <property type="entry name" value="MFS_trans_sf"/>
</dbReference>
<dbReference type="CDD" id="cd06173">
    <property type="entry name" value="MFS_MefA_like"/>
    <property type="match status" value="1"/>
</dbReference>
<keyword evidence="6 7" id="KW-0472">Membrane</keyword>
<dbReference type="SUPFAM" id="SSF103473">
    <property type="entry name" value="MFS general substrate transporter"/>
    <property type="match status" value="1"/>
</dbReference>
<feature type="transmembrane region" description="Helical" evidence="7">
    <location>
        <begin position="391"/>
        <end position="414"/>
    </location>
</feature>
<reference evidence="8 9" key="1">
    <citation type="submission" date="2018-10" db="EMBL/GenBank/DDBJ databases">
        <authorList>
            <person name="Jung H.S."/>
            <person name="Jeon C.O."/>
        </authorList>
    </citation>
    <scope>NUCLEOTIDE SEQUENCE [LARGE SCALE GENOMIC DNA]</scope>
    <source>
        <strain evidence="8 9">MA-7-27</strain>
    </source>
</reference>
<feature type="transmembrane region" description="Helical" evidence="7">
    <location>
        <begin position="64"/>
        <end position="85"/>
    </location>
</feature>
<gene>
    <name evidence="8" type="ORF">D9R08_05610</name>
</gene>
<name>A0A3L9Y751_9RHOB</name>
<feature type="transmembrane region" description="Helical" evidence="7">
    <location>
        <begin position="34"/>
        <end position="58"/>
    </location>
</feature>
<feature type="transmembrane region" description="Helical" evidence="7">
    <location>
        <begin position="106"/>
        <end position="134"/>
    </location>
</feature>
<dbReference type="Gene3D" id="1.20.1250.20">
    <property type="entry name" value="MFS general substrate transporter like domains"/>
    <property type="match status" value="1"/>
</dbReference>
<comment type="caution">
    <text evidence="8">The sequence shown here is derived from an EMBL/GenBank/DDBJ whole genome shotgun (WGS) entry which is preliminary data.</text>
</comment>
<dbReference type="AlphaFoldDB" id="A0A3L9Y751"/>
<dbReference type="PANTHER" id="PTHR23513">
    <property type="entry name" value="INTEGRAL MEMBRANE EFFLUX PROTEIN-RELATED"/>
    <property type="match status" value="1"/>
</dbReference>
<keyword evidence="4 7" id="KW-0812">Transmembrane</keyword>
<evidence type="ECO:0000313" key="9">
    <source>
        <dbReference type="Proteomes" id="UP000281343"/>
    </source>
</evidence>
<keyword evidence="3" id="KW-1003">Cell membrane</keyword>
<evidence type="ECO:0000256" key="6">
    <source>
        <dbReference type="ARBA" id="ARBA00023136"/>
    </source>
</evidence>
<organism evidence="8 9">
    <name type="scientific">Rhodophyticola porphyridii</name>
    <dbReference type="NCBI Taxonomy" id="1852017"/>
    <lineage>
        <taxon>Bacteria</taxon>
        <taxon>Pseudomonadati</taxon>
        <taxon>Pseudomonadota</taxon>
        <taxon>Alphaproteobacteria</taxon>
        <taxon>Rhodobacterales</taxon>
        <taxon>Roseobacteraceae</taxon>
        <taxon>Rhodophyticola</taxon>
    </lineage>
</organism>
<dbReference type="PANTHER" id="PTHR23513:SF11">
    <property type="entry name" value="STAPHYLOFERRIN A TRANSPORTER"/>
    <property type="match status" value="1"/>
</dbReference>
<dbReference type="InterPro" id="IPR010290">
    <property type="entry name" value="TM_effector"/>
</dbReference>
<dbReference type="Pfam" id="PF05977">
    <property type="entry name" value="MFS_3"/>
    <property type="match status" value="1"/>
</dbReference>
<dbReference type="EMBL" id="RCNT01000002">
    <property type="protein sequence ID" value="RMA43108.1"/>
    <property type="molecule type" value="Genomic_DNA"/>
</dbReference>
<feature type="transmembrane region" description="Helical" evidence="7">
    <location>
        <begin position="329"/>
        <end position="351"/>
    </location>
</feature>
<proteinExistence type="predicted"/>
<keyword evidence="5 7" id="KW-1133">Transmembrane helix</keyword>
<keyword evidence="9" id="KW-1185">Reference proteome</keyword>
<accession>A0A3L9Y751</accession>
<evidence type="ECO:0000256" key="4">
    <source>
        <dbReference type="ARBA" id="ARBA00022692"/>
    </source>
</evidence>
<comment type="subcellular location">
    <subcellularLocation>
        <location evidence="1">Cell membrane</location>
        <topology evidence="1">Multi-pass membrane protein</topology>
    </subcellularLocation>
</comment>
<evidence type="ECO:0000256" key="2">
    <source>
        <dbReference type="ARBA" id="ARBA00022448"/>
    </source>
</evidence>
<evidence type="ECO:0000256" key="5">
    <source>
        <dbReference type="ARBA" id="ARBA00022989"/>
    </source>
</evidence>
<evidence type="ECO:0000256" key="3">
    <source>
        <dbReference type="ARBA" id="ARBA00022475"/>
    </source>
</evidence>
<feature type="transmembrane region" description="Helical" evidence="7">
    <location>
        <begin position="304"/>
        <end position="323"/>
    </location>
</feature>
<feature type="transmembrane region" description="Helical" evidence="7">
    <location>
        <begin position="275"/>
        <end position="297"/>
    </location>
</feature>
<dbReference type="GO" id="GO:0005886">
    <property type="term" value="C:plasma membrane"/>
    <property type="evidence" value="ECO:0007669"/>
    <property type="project" value="UniProtKB-SubCell"/>
</dbReference>
<protein>
    <submittedName>
        <fullName evidence="8">MFS transporter</fullName>
    </submittedName>
</protein>
<feature type="transmembrane region" description="Helical" evidence="7">
    <location>
        <begin position="236"/>
        <end position="255"/>
    </location>
</feature>
<dbReference type="Proteomes" id="UP000281343">
    <property type="component" value="Unassembled WGS sequence"/>
</dbReference>